<evidence type="ECO:0000313" key="3">
    <source>
        <dbReference type="EMBL" id="RBR22518.1"/>
    </source>
</evidence>
<dbReference type="Pfam" id="PF24476">
    <property type="entry name" value="DUF7580"/>
    <property type="match status" value="1"/>
</dbReference>
<evidence type="ECO:0000313" key="4">
    <source>
        <dbReference type="Proteomes" id="UP000253153"/>
    </source>
</evidence>
<dbReference type="EMBL" id="QKXC01000087">
    <property type="protein sequence ID" value="RBR22518.1"/>
    <property type="molecule type" value="Genomic_DNA"/>
</dbReference>
<dbReference type="InterPro" id="IPR038305">
    <property type="entry name" value="HeLo_sf"/>
</dbReference>
<dbReference type="InterPro" id="IPR056002">
    <property type="entry name" value="DUF7580"/>
</dbReference>
<dbReference type="InterPro" id="IPR011009">
    <property type="entry name" value="Kinase-like_dom_sf"/>
</dbReference>
<feature type="chain" id="PRO_5016867392" description="Protein kinase domain-containing protein" evidence="1">
    <location>
        <begin position="24"/>
        <end position="543"/>
    </location>
</feature>
<dbReference type="InterPro" id="IPR029498">
    <property type="entry name" value="HeLo_dom"/>
</dbReference>
<reference evidence="3 4" key="1">
    <citation type="submission" date="2018-06" db="EMBL/GenBank/DDBJ databases">
        <title>Fusarium incarnatum-equiseti species complex species 28.</title>
        <authorList>
            <person name="Gardiner D.M."/>
        </authorList>
    </citation>
    <scope>NUCLEOTIDE SEQUENCE [LARGE SCALE GENOMIC DNA]</scope>
    <source>
        <strain evidence="3 4">FIESC_28</strain>
    </source>
</reference>
<sequence>MDPASATLTAVSLLVAFKGAVDSYVMLTDIFASDPGLNYQALLYNIEQIILQTWGERMKIADTKECLINNEPPLIQDAVGKIMAEISTTLDAAGEWISKKYSIDPPDPNKTQMSTATNDFNTNSPWIAKLKEQQHKLKKLQRFSWVAKDKKHFEEINQKLATLNQKLHCLVGACDETRLVTAISDKLDSRLSLATLSSGGNQASSTLLGLVSRLQSIQEEDVEAASARVKSIPAECIQHLDTENQRKDIQRTLASYQSTTSLPETVLLEWKYIEAWNKEQSQLIKRIRALGALLSTGNAQNFHRLDCLGIFDDLDHEKQFNGSRRIALVYKLPRSRTLPQKPPSLLDILKLAKKDRTRPPLGQRFELAYQLASAISLFHAAKWIHKSFSSDCVVFPGAANSITDPAIVGFQYSRPAKDESLEKTSGLVRSELQLYIHPSVESGWTKAKEIYSLGIVLLEIAYWRPIFEDNYRKMVALDVVMALKGEVCGKFGQDLEGTVGETLMSAVRWCLSCPDDYRGPYAEAGLSTLFFQNVVEPLSTLKA</sequence>
<proteinExistence type="predicted"/>
<accession>A0A366S0X4</accession>
<dbReference type="PROSITE" id="PS50011">
    <property type="entry name" value="PROTEIN_KINASE_DOM"/>
    <property type="match status" value="1"/>
</dbReference>
<comment type="caution">
    <text evidence="3">The sequence shown here is derived from an EMBL/GenBank/DDBJ whole genome shotgun (WGS) entry which is preliminary data.</text>
</comment>
<name>A0A366S0X4_9HYPO</name>
<dbReference type="Pfam" id="PF14479">
    <property type="entry name" value="HeLo"/>
    <property type="match status" value="1"/>
</dbReference>
<evidence type="ECO:0000256" key="1">
    <source>
        <dbReference type="SAM" id="SignalP"/>
    </source>
</evidence>
<dbReference type="GO" id="GO:0004672">
    <property type="term" value="F:protein kinase activity"/>
    <property type="evidence" value="ECO:0007669"/>
    <property type="project" value="InterPro"/>
</dbReference>
<organism evidence="3 4">
    <name type="scientific">Fusarium coffeatum</name>
    <dbReference type="NCBI Taxonomy" id="231269"/>
    <lineage>
        <taxon>Eukaryota</taxon>
        <taxon>Fungi</taxon>
        <taxon>Dikarya</taxon>
        <taxon>Ascomycota</taxon>
        <taxon>Pezizomycotina</taxon>
        <taxon>Sordariomycetes</taxon>
        <taxon>Hypocreomycetidae</taxon>
        <taxon>Hypocreales</taxon>
        <taxon>Nectriaceae</taxon>
        <taxon>Fusarium</taxon>
        <taxon>Fusarium incarnatum-equiseti species complex</taxon>
    </lineage>
</organism>
<dbReference type="SUPFAM" id="SSF56112">
    <property type="entry name" value="Protein kinase-like (PK-like)"/>
    <property type="match status" value="1"/>
</dbReference>
<keyword evidence="4" id="KW-1185">Reference proteome</keyword>
<protein>
    <recommendedName>
        <fullName evidence="2">Protein kinase domain-containing protein</fullName>
    </recommendedName>
</protein>
<keyword evidence="1" id="KW-0732">Signal</keyword>
<dbReference type="OrthoDB" id="1911848at2759"/>
<dbReference type="GO" id="GO:0005524">
    <property type="term" value="F:ATP binding"/>
    <property type="evidence" value="ECO:0007669"/>
    <property type="project" value="InterPro"/>
</dbReference>
<feature type="signal peptide" evidence="1">
    <location>
        <begin position="1"/>
        <end position="23"/>
    </location>
</feature>
<dbReference type="GeneID" id="41993902"/>
<evidence type="ECO:0000259" key="2">
    <source>
        <dbReference type="PROSITE" id="PS50011"/>
    </source>
</evidence>
<dbReference type="Gene3D" id="1.10.510.10">
    <property type="entry name" value="Transferase(Phosphotransferase) domain 1"/>
    <property type="match status" value="1"/>
</dbReference>
<dbReference type="AlphaFoldDB" id="A0A366S0X4"/>
<gene>
    <name evidence="3" type="ORF">FIESC28_04459</name>
</gene>
<feature type="domain" description="Protein kinase" evidence="2">
    <location>
        <begin position="193"/>
        <end position="531"/>
    </location>
</feature>
<dbReference type="PANTHER" id="PTHR37542">
    <property type="entry name" value="HELO DOMAIN-CONTAINING PROTEIN-RELATED"/>
    <property type="match status" value="1"/>
</dbReference>
<dbReference type="InterPro" id="IPR000719">
    <property type="entry name" value="Prot_kinase_dom"/>
</dbReference>
<dbReference type="Proteomes" id="UP000253153">
    <property type="component" value="Unassembled WGS sequence"/>
</dbReference>
<dbReference type="RefSeq" id="XP_031017338.1">
    <property type="nucleotide sequence ID" value="XM_031158606.1"/>
</dbReference>
<dbReference type="PANTHER" id="PTHR37542:SF3">
    <property type="entry name" value="PRION-INHIBITION AND PROPAGATION HELO DOMAIN-CONTAINING PROTEIN"/>
    <property type="match status" value="1"/>
</dbReference>
<dbReference type="Gene3D" id="1.20.120.1020">
    <property type="entry name" value="Prion-inhibition and propagation, HeLo domain"/>
    <property type="match status" value="1"/>
</dbReference>